<evidence type="ECO:0000256" key="8">
    <source>
        <dbReference type="ARBA" id="ARBA00022723"/>
    </source>
</evidence>
<evidence type="ECO:0000256" key="6">
    <source>
        <dbReference type="ARBA" id="ARBA00022664"/>
    </source>
</evidence>
<evidence type="ECO:0000313" key="18">
    <source>
        <dbReference type="Proteomes" id="UP001314263"/>
    </source>
</evidence>
<comment type="cofactor">
    <cofactor evidence="1">
        <name>Mn(2+)</name>
        <dbReference type="ChEBI" id="CHEBI:29035"/>
    </cofactor>
</comment>
<dbReference type="GO" id="GO:0005524">
    <property type="term" value="F:ATP binding"/>
    <property type="evidence" value="ECO:0007669"/>
    <property type="project" value="UniProtKB-KW"/>
</dbReference>
<dbReference type="GO" id="GO:1990817">
    <property type="term" value="F:poly(A) RNA polymerase activity"/>
    <property type="evidence" value="ECO:0007669"/>
    <property type="project" value="UniProtKB-EC"/>
</dbReference>
<dbReference type="PANTHER" id="PTHR10682">
    <property type="entry name" value="POLY A POLYMERASE"/>
    <property type="match status" value="1"/>
</dbReference>
<evidence type="ECO:0000259" key="16">
    <source>
        <dbReference type="Pfam" id="PF20750"/>
    </source>
</evidence>
<evidence type="ECO:0000256" key="3">
    <source>
        <dbReference type="ARBA" id="ARBA00004123"/>
    </source>
</evidence>
<evidence type="ECO:0000256" key="4">
    <source>
        <dbReference type="ARBA" id="ARBA00010912"/>
    </source>
</evidence>
<evidence type="ECO:0000256" key="13">
    <source>
        <dbReference type="SAM" id="MobiDB-lite"/>
    </source>
</evidence>
<sequence>MSKPFVILPLALTSPTEKEEQDTAGLEQCLHDLGLYESHDEAVLREEVLGRLDALAKEWVRRVGAVYGMSDVGDVEAGAKIFTFGSYRLGVHGPGADIDTLCVGPRHVMREDHFFGMHDHCLEKMLSELPEVTELHPVVDSFVPVMKMKFAGISIDLLYAKLAHAIVPEDLNLSAISTLRNVDDQSVRSLNGCRVTDTLLSQVESIETFRTALRTIKLWAERRGIYSNVVGYLGGVNWAILVAFTCKLFPKANASMIVEKFFLVYAAWGWPMPVRLTKIEHEETMNHRVWDPVNDPRDRAHLMPIITPAYPAANSSYNVSHSTMAAMQEEFVGAQRALRAMRADGARVNWQRLFEPYDFFNGFKNYLQIEVSAVTEADFRTWDGWVHSRLRQLVMRVEPFVLVRPWPKAVMEPREEGSPDKPWRCFYFMGLRKKPAVPGQKNSVNLNTPVQEFKQQVMMYNSWRDGMDVSVKHLVPQKLPPFVLQKASEAQQAAKAITQAAEAGDKPAEAHKRTLELEGSAEALGPAQKKRIVEGGAPSAAVAASTQPGPAHGHPGQQNGLAGPHAGSAAAAQPNGRERSASAAASSSPTQPQALSAGAAEMRHNEAGLAAGLGSADVKAEDQQAGPAGPHGTPAKQEAISAPAKQGAQTSREATPELCIDRIDGKTGQNGSAAKQESKAEQEDSRAATAEAEMSQTAGDVGDWLGIDSGAPAPVQGEGQPLHGEAYYLQRRQELEAQRDARLAASRPSGVQIRWKAPPQK</sequence>
<proteinExistence type="inferred from homology"/>
<evidence type="ECO:0000256" key="12">
    <source>
        <dbReference type="ARBA" id="ARBA00023242"/>
    </source>
</evidence>
<protein>
    <recommendedName>
        <fullName evidence="5">polynucleotide adenylyltransferase</fullName>
        <ecNumber evidence="5">2.7.7.19</ecNumber>
    </recommendedName>
</protein>
<dbReference type="FunFam" id="3.30.460.10:FF:000002">
    <property type="entry name" value="Poly(A) polymerase alpha, putative"/>
    <property type="match status" value="1"/>
</dbReference>
<dbReference type="Pfam" id="PF04928">
    <property type="entry name" value="PAP_central"/>
    <property type="match status" value="1"/>
</dbReference>
<comment type="caution">
    <text evidence="17">The sequence shown here is derived from an EMBL/GenBank/DDBJ whole genome shotgun (WGS) entry which is preliminary data.</text>
</comment>
<dbReference type="GO" id="GO:0003723">
    <property type="term" value="F:RNA binding"/>
    <property type="evidence" value="ECO:0007669"/>
    <property type="project" value="InterPro"/>
</dbReference>
<feature type="compositionally biased region" description="Low complexity" evidence="13">
    <location>
        <begin position="581"/>
        <end position="597"/>
    </location>
</feature>
<feature type="region of interest" description="Disordered" evidence="13">
    <location>
        <begin position="616"/>
        <end position="725"/>
    </location>
</feature>
<dbReference type="Gene3D" id="1.10.1410.10">
    <property type="match status" value="1"/>
</dbReference>
<keyword evidence="6" id="KW-0507">mRNA processing</keyword>
<evidence type="ECO:0000256" key="11">
    <source>
        <dbReference type="ARBA" id="ARBA00022842"/>
    </source>
</evidence>
<dbReference type="GO" id="GO:0006397">
    <property type="term" value="P:mRNA processing"/>
    <property type="evidence" value="ECO:0007669"/>
    <property type="project" value="UniProtKB-KW"/>
</dbReference>
<evidence type="ECO:0000259" key="15">
    <source>
        <dbReference type="Pfam" id="PF04928"/>
    </source>
</evidence>
<keyword evidence="10" id="KW-0067">ATP-binding</keyword>
<keyword evidence="8" id="KW-0479">Metal-binding</keyword>
<evidence type="ECO:0000256" key="7">
    <source>
        <dbReference type="ARBA" id="ARBA00022679"/>
    </source>
</evidence>
<dbReference type="InterPro" id="IPR007012">
    <property type="entry name" value="PolA_pol_cen_dom"/>
</dbReference>
<dbReference type="FunFam" id="1.10.1410.10:FF:000001">
    <property type="entry name" value="Putative poly(A) polymerase gamma"/>
    <property type="match status" value="1"/>
</dbReference>
<dbReference type="Gene3D" id="3.30.460.10">
    <property type="entry name" value="Beta Polymerase, domain 2"/>
    <property type="match status" value="1"/>
</dbReference>
<dbReference type="InterPro" id="IPR011068">
    <property type="entry name" value="NuclTrfase_I-like_C"/>
</dbReference>
<dbReference type="SUPFAM" id="SSF81301">
    <property type="entry name" value="Nucleotidyltransferase"/>
    <property type="match status" value="1"/>
</dbReference>
<evidence type="ECO:0000259" key="14">
    <source>
        <dbReference type="Pfam" id="PF04926"/>
    </source>
</evidence>
<feature type="compositionally biased region" description="Low complexity" evidence="13">
    <location>
        <begin position="560"/>
        <end position="572"/>
    </location>
</feature>
<dbReference type="Proteomes" id="UP001314263">
    <property type="component" value="Unassembled WGS sequence"/>
</dbReference>
<comment type="similarity">
    <text evidence="4">Belongs to the poly(A) polymerase family.</text>
</comment>
<dbReference type="GO" id="GO:0046872">
    <property type="term" value="F:metal ion binding"/>
    <property type="evidence" value="ECO:0007669"/>
    <property type="project" value="UniProtKB-KW"/>
</dbReference>
<reference evidence="17 18" key="1">
    <citation type="submission" date="2023-10" db="EMBL/GenBank/DDBJ databases">
        <authorList>
            <person name="Maclean D."/>
            <person name="Macfadyen A."/>
        </authorList>
    </citation>
    <scope>NUCLEOTIDE SEQUENCE [LARGE SCALE GENOMIC DNA]</scope>
</reference>
<dbReference type="InterPro" id="IPR043519">
    <property type="entry name" value="NT_sf"/>
</dbReference>
<dbReference type="Gene3D" id="3.30.70.590">
    <property type="entry name" value="Poly(A) polymerase predicted RNA binding domain"/>
    <property type="match status" value="1"/>
</dbReference>
<dbReference type="GO" id="GO:0031123">
    <property type="term" value="P:RNA 3'-end processing"/>
    <property type="evidence" value="ECO:0007669"/>
    <property type="project" value="InterPro"/>
</dbReference>
<feature type="domain" description="Poly(A) polymerase central" evidence="15">
    <location>
        <begin position="208"/>
        <end position="355"/>
    </location>
</feature>
<evidence type="ECO:0000256" key="2">
    <source>
        <dbReference type="ARBA" id="ARBA00001946"/>
    </source>
</evidence>
<feature type="compositionally biased region" description="Basic and acidic residues" evidence="13">
    <location>
        <begin position="676"/>
        <end position="686"/>
    </location>
</feature>
<gene>
    <name evidence="17" type="ORF">CVIRNUC_003753</name>
</gene>
<evidence type="ECO:0000256" key="5">
    <source>
        <dbReference type="ARBA" id="ARBA00012388"/>
    </source>
</evidence>
<keyword evidence="9" id="KW-0547">Nucleotide-binding</keyword>
<dbReference type="PANTHER" id="PTHR10682:SF10">
    <property type="entry name" value="POLYNUCLEOTIDE ADENYLYLTRANSFERASE"/>
    <property type="match status" value="1"/>
</dbReference>
<keyword evidence="12" id="KW-0539">Nucleus</keyword>
<dbReference type="Pfam" id="PF20750">
    <property type="entry name" value="PAP_NTPase"/>
    <property type="match status" value="1"/>
</dbReference>
<keyword evidence="18" id="KW-1185">Reference proteome</keyword>
<dbReference type="SUPFAM" id="SSF81631">
    <property type="entry name" value="PAP/OAS1 substrate-binding domain"/>
    <property type="match status" value="1"/>
</dbReference>
<feature type="domain" description="Poly(A) polymerase RNA-binding" evidence="14">
    <location>
        <begin position="414"/>
        <end position="490"/>
    </location>
</feature>
<feature type="region of interest" description="Disordered" evidence="13">
    <location>
        <begin position="535"/>
        <end position="600"/>
    </location>
</feature>
<comment type="subcellular location">
    <subcellularLocation>
        <location evidence="3">Nucleus</location>
    </subcellularLocation>
</comment>
<dbReference type="Pfam" id="PF04926">
    <property type="entry name" value="PAP_RNA-bind"/>
    <property type="match status" value="2"/>
</dbReference>
<dbReference type="SUPFAM" id="SSF55003">
    <property type="entry name" value="PAP/Archaeal CCA-adding enzyme, C-terminal domain"/>
    <property type="match status" value="1"/>
</dbReference>
<dbReference type="InterPro" id="IPR048840">
    <property type="entry name" value="PolA_pol_NTPase"/>
</dbReference>
<keyword evidence="11" id="KW-0460">Magnesium</keyword>
<dbReference type="AlphaFoldDB" id="A0AAV1I0C6"/>
<name>A0AAV1I0C6_9CHLO</name>
<evidence type="ECO:0000313" key="17">
    <source>
        <dbReference type="EMBL" id="CAK0770299.1"/>
    </source>
</evidence>
<dbReference type="EC" id="2.7.7.19" evidence="5"/>
<evidence type="ECO:0000256" key="1">
    <source>
        <dbReference type="ARBA" id="ARBA00001936"/>
    </source>
</evidence>
<keyword evidence="7" id="KW-0808">Transferase</keyword>
<dbReference type="GO" id="GO:0005634">
    <property type="term" value="C:nucleus"/>
    <property type="evidence" value="ECO:0007669"/>
    <property type="project" value="UniProtKB-SubCell"/>
</dbReference>
<comment type="cofactor">
    <cofactor evidence="2">
        <name>Mg(2+)</name>
        <dbReference type="ChEBI" id="CHEBI:18420"/>
    </cofactor>
</comment>
<dbReference type="InterPro" id="IPR007010">
    <property type="entry name" value="PolA_pol_RNA-bd_dom"/>
</dbReference>
<feature type="region of interest" description="Disordered" evidence="13">
    <location>
        <begin position="739"/>
        <end position="761"/>
    </location>
</feature>
<organism evidence="17 18">
    <name type="scientific">Coccomyxa viridis</name>
    <dbReference type="NCBI Taxonomy" id="1274662"/>
    <lineage>
        <taxon>Eukaryota</taxon>
        <taxon>Viridiplantae</taxon>
        <taxon>Chlorophyta</taxon>
        <taxon>core chlorophytes</taxon>
        <taxon>Trebouxiophyceae</taxon>
        <taxon>Trebouxiophyceae incertae sedis</taxon>
        <taxon>Coccomyxaceae</taxon>
        <taxon>Coccomyxa</taxon>
    </lineage>
</organism>
<evidence type="ECO:0000256" key="9">
    <source>
        <dbReference type="ARBA" id="ARBA00022741"/>
    </source>
</evidence>
<dbReference type="CDD" id="cd05402">
    <property type="entry name" value="NT_PAP_TUTase"/>
    <property type="match status" value="1"/>
</dbReference>
<evidence type="ECO:0000256" key="10">
    <source>
        <dbReference type="ARBA" id="ARBA00022840"/>
    </source>
</evidence>
<feature type="domain" description="Poly(A) polymerase nucleotidyltransferase" evidence="16">
    <location>
        <begin position="9"/>
        <end position="203"/>
    </location>
</feature>
<dbReference type="EMBL" id="CAUYUE010000004">
    <property type="protein sequence ID" value="CAK0770299.1"/>
    <property type="molecule type" value="Genomic_DNA"/>
</dbReference>
<accession>A0AAV1I0C6</accession>
<feature type="domain" description="Poly(A) polymerase RNA-binding" evidence="14">
    <location>
        <begin position="358"/>
        <end position="398"/>
    </location>
</feature>